<evidence type="ECO:0000256" key="3">
    <source>
        <dbReference type="ARBA" id="ARBA00022722"/>
    </source>
</evidence>
<dbReference type="Proteomes" id="UP000006044">
    <property type="component" value="Unassembled WGS sequence"/>
</dbReference>
<keyword evidence="12" id="KW-1185">Reference proteome</keyword>
<evidence type="ECO:0000256" key="6">
    <source>
        <dbReference type="ARBA" id="ARBA00022801"/>
    </source>
</evidence>
<organism evidence="11 12">
    <name type="scientific">Barnesiella intestinihominis YIT 11860</name>
    <dbReference type="NCBI Taxonomy" id="742726"/>
    <lineage>
        <taxon>Bacteria</taxon>
        <taxon>Pseudomonadati</taxon>
        <taxon>Bacteroidota</taxon>
        <taxon>Bacteroidia</taxon>
        <taxon>Bacteroidales</taxon>
        <taxon>Barnesiellaceae</taxon>
        <taxon>Barnesiella</taxon>
    </lineage>
</organism>
<keyword evidence="9" id="KW-0472">Membrane</keyword>
<dbReference type="PATRIC" id="fig|742726.3.peg.2621"/>
<proteinExistence type="predicted"/>
<keyword evidence="5" id="KW-0227">DNA damage</keyword>
<comment type="cofactor">
    <cofactor evidence="2">
        <name>Mg(2+)</name>
        <dbReference type="ChEBI" id="CHEBI:18420"/>
    </cofactor>
</comment>
<gene>
    <name evidence="11" type="ORF">HMPREF9448_02511</name>
</gene>
<comment type="cofactor">
    <cofactor evidence="1">
        <name>Mn(2+)</name>
        <dbReference type="ChEBI" id="CHEBI:29035"/>
    </cofactor>
</comment>
<evidence type="ECO:0000256" key="5">
    <source>
        <dbReference type="ARBA" id="ARBA00022763"/>
    </source>
</evidence>
<name>K0WSW8_9BACT</name>
<comment type="caution">
    <text evidence="11">The sequence shown here is derived from an EMBL/GenBank/DDBJ whole genome shotgun (WGS) entry which is preliminary data.</text>
</comment>
<dbReference type="Gene3D" id="3.60.10.10">
    <property type="entry name" value="Endonuclease/exonuclease/phosphatase"/>
    <property type="match status" value="1"/>
</dbReference>
<dbReference type="eggNOG" id="COG3568">
    <property type="taxonomic scope" value="Bacteria"/>
</dbReference>
<evidence type="ECO:0000256" key="4">
    <source>
        <dbReference type="ARBA" id="ARBA00022723"/>
    </source>
</evidence>
<evidence type="ECO:0000256" key="9">
    <source>
        <dbReference type="SAM" id="Phobius"/>
    </source>
</evidence>
<feature type="domain" description="Endonuclease/exonuclease/phosphatase" evidence="10">
    <location>
        <begin position="99"/>
        <end position="343"/>
    </location>
</feature>
<dbReference type="GO" id="GO:0046872">
    <property type="term" value="F:metal ion binding"/>
    <property type="evidence" value="ECO:0007669"/>
    <property type="project" value="UniProtKB-KW"/>
</dbReference>
<evidence type="ECO:0000313" key="12">
    <source>
        <dbReference type="Proteomes" id="UP000006044"/>
    </source>
</evidence>
<sequence length="358" mass="41149">MKHVVKVILLLLNLLWGLLLVIGSYSAYFPSRIGILVELLFPLNLFACIAFFFIWLAYNPRYIWVPLAALVISWGGIARYCPVHKPQPIDNSQPGFSLMTYNAYFFLDYEGTDTRQNRTLSFILSQNADLVCLQESPGLIAPNPGLKITGEQIDSIHTLYPYRIPTTHGMNFLSKYPATLLFDTVYSESSAIAIYRVKIEDHTVTVVNQHMESIGLTQTDKELYHEITAHPNTDRLDEIKKHLLSKLMNAAEIRNRQTNLTAEKIQNIPGNIIVCGDFNDSPLSYSVRKLHSMGFRDAYNELGLGPGITYHANRFWFRIDHILYKGNMEARWLVRQRHKSSDHYPLVTRFVWENSENH</sequence>
<evidence type="ECO:0000256" key="8">
    <source>
        <dbReference type="ARBA" id="ARBA00023204"/>
    </source>
</evidence>
<keyword evidence="3" id="KW-0540">Nuclease</keyword>
<feature type="transmembrane region" description="Helical" evidence="9">
    <location>
        <begin position="62"/>
        <end position="80"/>
    </location>
</feature>
<keyword evidence="8" id="KW-0234">DNA repair</keyword>
<dbReference type="EMBL" id="ADLE01000017">
    <property type="protein sequence ID" value="EJZ62392.1"/>
    <property type="molecule type" value="Genomic_DNA"/>
</dbReference>
<reference evidence="11 12" key="1">
    <citation type="submission" date="2012-08" db="EMBL/GenBank/DDBJ databases">
        <title>The Genome Sequence of Barnesiella intestinihominis YIT 11860.</title>
        <authorList>
            <consortium name="The Broad Institute Genome Sequencing Platform"/>
            <person name="Earl A."/>
            <person name="Ward D."/>
            <person name="Feldgarden M."/>
            <person name="Gevers D."/>
            <person name="Morotomi M."/>
            <person name="Walker B."/>
            <person name="Young S.K."/>
            <person name="Zeng Q."/>
            <person name="Gargeya S."/>
            <person name="Fitzgerald M."/>
            <person name="Haas B."/>
            <person name="Abouelleil A."/>
            <person name="Alvarado L."/>
            <person name="Arachchi H.M."/>
            <person name="Berlin A.M."/>
            <person name="Chapman S.B."/>
            <person name="Goldberg J."/>
            <person name="Griggs A."/>
            <person name="Gujja S."/>
            <person name="Hansen M."/>
            <person name="Howarth C."/>
            <person name="Imamovic A."/>
            <person name="Larimer J."/>
            <person name="McCowen C."/>
            <person name="Montmayeur A."/>
            <person name="Murphy C."/>
            <person name="Neiman D."/>
            <person name="Pearson M."/>
            <person name="Priest M."/>
            <person name="Roberts A."/>
            <person name="Saif S."/>
            <person name="Shea T."/>
            <person name="Sisk P."/>
            <person name="Sykes S."/>
            <person name="Wortman J."/>
            <person name="Nusbaum C."/>
            <person name="Birren B."/>
        </authorList>
    </citation>
    <scope>NUCLEOTIDE SEQUENCE [LARGE SCALE GENOMIC DNA]</scope>
    <source>
        <strain evidence="11 12">YIT 11860</strain>
    </source>
</reference>
<dbReference type="STRING" id="742726.HMPREF9448_02511"/>
<dbReference type="AlphaFoldDB" id="K0WSW8"/>
<dbReference type="GO" id="GO:0006281">
    <property type="term" value="P:DNA repair"/>
    <property type="evidence" value="ECO:0007669"/>
    <property type="project" value="UniProtKB-KW"/>
</dbReference>
<dbReference type="PANTHER" id="PTHR15822:SF4">
    <property type="entry name" value="TYROSYL-DNA PHOSPHODIESTERASE 2"/>
    <property type="match status" value="1"/>
</dbReference>
<dbReference type="HOGENOM" id="CLU_060500_0_1_10"/>
<keyword evidence="6" id="KW-0378">Hydrolase</keyword>
<evidence type="ECO:0000259" key="10">
    <source>
        <dbReference type="Pfam" id="PF03372"/>
    </source>
</evidence>
<dbReference type="GO" id="GO:0004518">
    <property type="term" value="F:nuclease activity"/>
    <property type="evidence" value="ECO:0007669"/>
    <property type="project" value="UniProtKB-KW"/>
</dbReference>
<feature type="transmembrane region" description="Helical" evidence="9">
    <location>
        <begin position="7"/>
        <end position="27"/>
    </location>
</feature>
<keyword evidence="9" id="KW-0812">Transmembrane</keyword>
<dbReference type="InterPro" id="IPR036691">
    <property type="entry name" value="Endo/exonu/phosph_ase_sf"/>
</dbReference>
<dbReference type="PANTHER" id="PTHR15822">
    <property type="entry name" value="TRAF AND TNF RECEPTOR-ASSOCIATED PROTEIN"/>
    <property type="match status" value="1"/>
</dbReference>
<dbReference type="GO" id="GO:0016787">
    <property type="term" value="F:hydrolase activity"/>
    <property type="evidence" value="ECO:0007669"/>
    <property type="project" value="UniProtKB-KW"/>
</dbReference>
<dbReference type="OrthoDB" id="635146at2"/>
<keyword evidence="4" id="KW-0479">Metal-binding</keyword>
<evidence type="ECO:0000313" key="11">
    <source>
        <dbReference type="EMBL" id="EJZ62392.1"/>
    </source>
</evidence>
<dbReference type="InterPro" id="IPR051547">
    <property type="entry name" value="TDP2-like"/>
</dbReference>
<evidence type="ECO:0000256" key="2">
    <source>
        <dbReference type="ARBA" id="ARBA00001946"/>
    </source>
</evidence>
<dbReference type="InterPro" id="IPR005135">
    <property type="entry name" value="Endo/exonuclease/phosphatase"/>
</dbReference>
<keyword evidence="9" id="KW-1133">Transmembrane helix</keyword>
<dbReference type="Pfam" id="PF03372">
    <property type="entry name" value="Exo_endo_phos"/>
    <property type="match status" value="1"/>
</dbReference>
<evidence type="ECO:0000256" key="7">
    <source>
        <dbReference type="ARBA" id="ARBA00022842"/>
    </source>
</evidence>
<keyword evidence="7" id="KW-0460">Magnesium</keyword>
<dbReference type="GeneID" id="77849698"/>
<protein>
    <recommendedName>
        <fullName evidence="10">Endonuclease/exonuclease/phosphatase domain-containing protein</fullName>
    </recommendedName>
</protein>
<dbReference type="SUPFAM" id="SSF56219">
    <property type="entry name" value="DNase I-like"/>
    <property type="match status" value="1"/>
</dbReference>
<accession>K0WSW8</accession>
<evidence type="ECO:0000256" key="1">
    <source>
        <dbReference type="ARBA" id="ARBA00001936"/>
    </source>
</evidence>
<feature type="transmembrane region" description="Helical" evidence="9">
    <location>
        <begin position="33"/>
        <end position="55"/>
    </location>
</feature>
<dbReference type="RefSeq" id="WP_008862892.1">
    <property type="nucleotide sequence ID" value="NZ_CAXSYG010000001.1"/>
</dbReference>